<sequence length="43" mass="4907">MLDGPPLPQLERAFRGARLFGERGELLSRGSEPAQRLEDRLRD</sequence>
<accession>A0A0F6YM01</accession>
<name>A0A0F6YM01_9BACT</name>
<evidence type="ECO:0000313" key="1">
    <source>
        <dbReference type="EMBL" id="AKF08878.1"/>
    </source>
</evidence>
<organism evidence="1 2">
    <name type="scientific">Sandaracinus amylolyticus</name>
    <dbReference type="NCBI Taxonomy" id="927083"/>
    <lineage>
        <taxon>Bacteria</taxon>
        <taxon>Pseudomonadati</taxon>
        <taxon>Myxococcota</taxon>
        <taxon>Polyangia</taxon>
        <taxon>Polyangiales</taxon>
        <taxon>Sandaracinaceae</taxon>
        <taxon>Sandaracinus</taxon>
    </lineage>
</organism>
<dbReference type="EMBL" id="CP011125">
    <property type="protein sequence ID" value="AKF08878.1"/>
    <property type="molecule type" value="Genomic_DNA"/>
</dbReference>
<proteinExistence type="predicted"/>
<dbReference type="Proteomes" id="UP000034883">
    <property type="component" value="Chromosome"/>
</dbReference>
<evidence type="ECO:0000313" key="2">
    <source>
        <dbReference type="Proteomes" id="UP000034883"/>
    </source>
</evidence>
<keyword evidence="2" id="KW-1185">Reference proteome</keyword>
<protein>
    <submittedName>
        <fullName evidence="1">Uncharacterized protein</fullName>
    </submittedName>
</protein>
<dbReference type="STRING" id="927083.DB32_006027"/>
<dbReference type="KEGG" id="samy:DB32_006027"/>
<dbReference type="AlphaFoldDB" id="A0A0F6YM01"/>
<reference evidence="1 2" key="1">
    <citation type="submission" date="2015-03" db="EMBL/GenBank/DDBJ databases">
        <title>Genome assembly of Sandaracinus amylolyticus DSM 53668.</title>
        <authorList>
            <person name="Sharma G."/>
            <person name="Subramanian S."/>
        </authorList>
    </citation>
    <scope>NUCLEOTIDE SEQUENCE [LARGE SCALE GENOMIC DNA]</scope>
    <source>
        <strain evidence="1 2">DSM 53668</strain>
    </source>
</reference>
<gene>
    <name evidence="1" type="ORF">DB32_006027</name>
</gene>